<dbReference type="AlphaFoldDB" id="A0A2T7T8A0"/>
<evidence type="ECO:0000256" key="6">
    <source>
        <dbReference type="ARBA" id="ARBA00023033"/>
    </source>
</evidence>
<dbReference type="InterPro" id="IPR001128">
    <property type="entry name" value="Cyt_P450"/>
</dbReference>
<dbReference type="GO" id="GO:0036199">
    <property type="term" value="F:cholest-4-en-3-one 26-monooxygenase activity"/>
    <property type="evidence" value="ECO:0007669"/>
    <property type="project" value="TreeGrafter"/>
</dbReference>
<evidence type="ECO:0000256" key="1">
    <source>
        <dbReference type="ARBA" id="ARBA00010617"/>
    </source>
</evidence>
<keyword evidence="9" id="KW-1185">Reference proteome</keyword>
<dbReference type="GO" id="GO:0020037">
    <property type="term" value="F:heme binding"/>
    <property type="evidence" value="ECO:0007669"/>
    <property type="project" value="InterPro"/>
</dbReference>
<accession>A0A2T7T8A0</accession>
<gene>
    <name evidence="8" type="ORF">Y717_08805</name>
</gene>
<reference evidence="8 9" key="1">
    <citation type="submission" date="2013-12" db="EMBL/GenBank/DDBJ databases">
        <title>Annotated genome of Streptomyces scopuliridis.</title>
        <authorList>
            <person name="Olson J.B."/>
        </authorList>
    </citation>
    <scope>NUCLEOTIDE SEQUENCE [LARGE SCALE GENOMIC DNA]</scope>
    <source>
        <strain evidence="8 9">RB72</strain>
    </source>
</reference>
<dbReference type="PROSITE" id="PS00086">
    <property type="entry name" value="CYTOCHROME_P450"/>
    <property type="match status" value="1"/>
</dbReference>
<dbReference type="GO" id="GO:0006707">
    <property type="term" value="P:cholesterol catabolic process"/>
    <property type="evidence" value="ECO:0007669"/>
    <property type="project" value="TreeGrafter"/>
</dbReference>
<dbReference type="InterPro" id="IPR036396">
    <property type="entry name" value="Cyt_P450_sf"/>
</dbReference>
<keyword evidence="4 7" id="KW-0560">Oxidoreductase</keyword>
<keyword evidence="2 7" id="KW-0349">Heme</keyword>
<dbReference type="Gene3D" id="1.10.630.10">
    <property type="entry name" value="Cytochrome P450"/>
    <property type="match status" value="1"/>
</dbReference>
<dbReference type="OrthoDB" id="5241086at2"/>
<keyword evidence="3 7" id="KW-0479">Metal-binding</keyword>
<evidence type="ECO:0000256" key="7">
    <source>
        <dbReference type="RuleBase" id="RU000461"/>
    </source>
</evidence>
<sequence>MPITVAEAGRTLADPATYADDELLHAALSLLRREAPVHWVEAPGYNPFWAVTRHADIQEVERENETFLSAPRPVLVGASVDAAHQRSEAGRTALRPLIHLDGHEHRGMRGVIADRFRPQAVGHLEPRVRALAGKAVDRMREFGSACEFVGDVSDVYALDVLLCLMGLDRSESAQIFRFTPAGRRPLPPEARQSAMREFYTYFMDLAARRRARPTDDLASVIANARLDGRLLDDREMLSSYIIILSAGHDTAGATIAGGLKALIENPGQLDMLREHPDRLPSAVDEMIRWVTPVKGFMRTAVQDYTLRDVVIRKGDSVLLSYPSANRDEAVFDAPHRFDVERTPNRHLAFGYGVHHCLGAALAKLEILSFFAELLPRIGTMELSGEPAYLSSAFSGGLKYLPLRYSWAH</sequence>
<name>A0A2T7T8A0_9ACTN</name>
<dbReference type="FunFam" id="1.10.630.10:FF:000018">
    <property type="entry name" value="Cytochrome P450 monooxygenase"/>
    <property type="match status" value="1"/>
</dbReference>
<dbReference type="Proteomes" id="UP000245992">
    <property type="component" value="Unassembled WGS sequence"/>
</dbReference>
<dbReference type="PRINTS" id="PR00359">
    <property type="entry name" value="BP450"/>
</dbReference>
<dbReference type="GO" id="GO:0008395">
    <property type="term" value="F:steroid hydroxylase activity"/>
    <property type="evidence" value="ECO:0007669"/>
    <property type="project" value="TreeGrafter"/>
</dbReference>
<evidence type="ECO:0000256" key="3">
    <source>
        <dbReference type="ARBA" id="ARBA00022723"/>
    </source>
</evidence>
<dbReference type="STRING" id="1440053.GCA_000718095_05908"/>
<dbReference type="SUPFAM" id="SSF48264">
    <property type="entry name" value="Cytochrome P450"/>
    <property type="match status" value="1"/>
</dbReference>
<evidence type="ECO:0000313" key="8">
    <source>
        <dbReference type="EMBL" id="PVE11348.1"/>
    </source>
</evidence>
<comment type="caution">
    <text evidence="8">The sequence shown here is derived from an EMBL/GenBank/DDBJ whole genome shotgun (WGS) entry which is preliminary data.</text>
</comment>
<dbReference type="InterPro" id="IPR017972">
    <property type="entry name" value="Cyt_P450_CS"/>
</dbReference>
<dbReference type="Pfam" id="PF00067">
    <property type="entry name" value="p450"/>
    <property type="match status" value="1"/>
</dbReference>
<evidence type="ECO:0000313" key="9">
    <source>
        <dbReference type="Proteomes" id="UP000245992"/>
    </source>
</evidence>
<dbReference type="RefSeq" id="WP_030354851.1">
    <property type="nucleotide sequence ID" value="NZ_AZSP01000141.1"/>
</dbReference>
<dbReference type="InterPro" id="IPR002397">
    <property type="entry name" value="Cyt_P450_B"/>
</dbReference>
<dbReference type="PANTHER" id="PTHR46696:SF4">
    <property type="entry name" value="BIOTIN BIOSYNTHESIS CYTOCHROME P450"/>
    <property type="match status" value="1"/>
</dbReference>
<dbReference type="CDD" id="cd11033">
    <property type="entry name" value="CYP142-like"/>
    <property type="match status" value="1"/>
</dbReference>
<dbReference type="EMBL" id="AZSP01000141">
    <property type="protein sequence ID" value="PVE11348.1"/>
    <property type="molecule type" value="Genomic_DNA"/>
</dbReference>
<proteinExistence type="inferred from homology"/>
<dbReference type="PANTHER" id="PTHR46696">
    <property type="entry name" value="P450, PUTATIVE (EUROFUNG)-RELATED"/>
    <property type="match status" value="1"/>
</dbReference>
<organism evidence="8 9">
    <name type="scientific">Streptomyces scopuliridis RB72</name>
    <dbReference type="NCBI Taxonomy" id="1440053"/>
    <lineage>
        <taxon>Bacteria</taxon>
        <taxon>Bacillati</taxon>
        <taxon>Actinomycetota</taxon>
        <taxon>Actinomycetes</taxon>
        <taxon>Kitasatosporales</taxon>
        <taxon>Streptomycetaceae</taxon>
        <taxon>Streptomyces</taxon>
    </lineage>
</organism>
<protein>
    <submittedName>
        <fullName evidence="8">Cytochrome P450</fullName>
    </submittedName>
</protein>
<keyword evidence="6 7" id="KW-0503">Monooxygenase</keyword>
<dbReference type="GO" id="GO:0005506">
    <property type="term" value="F:iron ion binding"/>
    <property type="evidence" value="ECO:0007669"/>
    <property type="project" value="InterPro"/>
</dbReference>
<evidence type="ECO:0000256" key="5">
    <source>
        <dbReference type="ARBA" id="ARBA00023004"/>
    </source>
</evidence>
<evidence type="ECO:0000256" key="2">
    <source>
        <dbReference type="ARBA" id="ARBA00022617"/>
    </source>
</evidence>
<comment type="similarity">
    <text evidence="1 7">Belongs to the cytochrome P450 family.</text>
</comment>
<keyword evidence="5 7" id="KW-0408">Iron</keyword>
<evidence type="ECO:0000256" key="4">
    <source>
        <dbReference type="ARBA" id="ARBA00023002"/>
    </source>
</evidence>